<accession>A0A9D3MB02</accession>
<reference evidence="1" key="1">
    <citation type="submission" date="2021-01" db="EMBL/GenBank/DDBJ databases">
        <title>A chromosome-scale assembly of European eel, Anguilla anguilla.</title>
        <authorList>
            <person name="Henkel C."/>
            <person name="Jong-Raadsen S.A."/>
            <person name="Dufour S."/>
            <person name="Weltzien F.-A."/>
            <person name="Palstra A.P."/>
            <person name="Pelster B."/>
            <person name="Spaink H.P."/>
            <person name="Van Den Thillart G.E."/>
            <person name="Jansen H."/>
            <person name="Zahm M."/>
            <person name="Klopp C."/>
            <person name="Cedric C."/>
            <person name="Louis A."/>
            <person name="Berthelot C."/>
            <person name="Parey E."/>
            <person name="Roest Crollius H."/>
            <person name="Montfort J."/>
            <person name="Robinson-Rechavi M."/>
            <person name="Bucao C."/>
            <person name="Bouchez O."/>
            <person name="Gislard M."/>
            <person name="Lluch J."/>
            <person name="Milhes M."/>
            <person name="Lampietro C."/>
            <person name="Lopez Roques C."/>
            <person name="Donnadieu C."/>
            <person name="Braasch I."/>
            <person name="Desvignes T."/>
            <person name="Postlethwait J."/>
            <person name="Bobe J."/>
            <person name="Guiguen Y."/>
            <person name="Dirks R."/>
        </authorList>
    </citation>
    <scope>NUCLEOTIDE SEQUENCE</scope>
    <source>
        <strain evidence="1">Tag_6206</strain>
        <tissue evidence="1">Liver</tissue>
    </source>
</reference>
<gene>
    <name evidence="1" type="ORF">ANANG_G00142240</name>
</gene>
<evidence type="ECO:0000313" key="1">
    <source>
        <dbReference type="EMBL" id="KAG5845720.1"/>
    </source>
</evidence>
<dbReference type="EMBL" id="JAFIRN010000007">
    <property type="protein sequence ID" value="KAG5845720.1"/>
    <property type="molecule type" value="Genomic_DNA"/>
</dbReference>
<organism evidence="1 2">
    <name type="scientific">Anguilla anguilla</name>
    <name type="common">European freshwater eel</name>
    <name type="synonym">Muraena anguilla</name>
    <dbReference type="NCBI Taxonomy" id="7936"/>
    <lineage>
        <taxon>Eukaryota</taxon>
        <taxon>Metazoa</taxon>
        <taxon>Chordata</taxon>
        <taxon>Craniata</taxon>
        <taxon>Vertebrata</taxon>
        <taxon>Euteleostomi</taxon>
        <taxon>Actinopterygii</taxon>
        <taxon>Neopterygii</taxon>
        <taxon>Teleostei</taxon>
        <taxon>Anguilliformes</taxon>
        <taxon>Anguillidae</taxon>
        <taxon>Anguilla</taxon>
    </lineage>
</organism>
<keyword evidence="2" id="KW-1185">Reference proteome</keyword>
<comment type="caution">
    <text evidence="1">The sequence shown here is derived from an EMBL/GenBank/DDBJ whole genome shotgun (WGS) entry which is preliminary data.</text>
</comment>
<dbReference type="Proteomes" id="UP001044222">
    <property type="component" value="Chromosome 7"/>
</dbReference>
<dbReference type="AlphaFoldDB" id="A0A9D3MB02"/>
<protein>
    <submittedName>
        <fullName evidence="1">Uncharacterized protein</fullName>
    </submittedName>
</protein>
<sequence length="75" mass="8497">MGLGKGLGRTFRRLSDFFYRVPKLLRCSSRLELRLVWRSPAEPRKGEEFAVRAELSGCLPPANAAQRGLSFWETG</sequence>
<name>A0A9D3MB02_ANGAN</name>
<evidence type="ECO:0000313" key="2">
    <source>
        <dbReference type="Proteomes" id="UP001044222"/>
    </source>
</evidence>
<proteinExistence type="predicted"/>